<dbReference type="AlphaFoldDB" id="A0AAE1TW19"/>
<organism evidence="1 2">
    <name type="scientific">Petrolisthes manimaculis</name>
    <dbReference type="NCBI Taxonomy" id="1843537"/>
    <lineage>
        <taxon>Eukaryota</taxon>
        <taxon>Metazoa</taxon>
        <taxon>Ecdysozoa</taxon>
        <taxon>Arthropoda</taxon>
        <taxon>Crustacea</taxon>
        <taxon>Multicrustacea</taxon>
        <taxon>Malacostraca</taxon>
        <taxon>Eumalacostraca</taxon>
        <taxon>Eucarida</taxon>
        <taxon>Decapoda</taxon>
        <taxon>Pleocyemata</taxon>
        <taxon>Anomura</taxon>
        <taxon>Galatheoidea</taxon>
        <taxon>Porcellanidae</taxon>
        <taxon>Petrolisthes</taxon>
    </lineage>
</organism>
<keyword evidence="2" id="KW-1185">Reference proteome</keyword>
<dbReference type="EMBL" id="JAWZYT010003194">
    <property type="protein sequence ID" value="KAK4299661.1"/>
    <property type="molecule type" value="Genomic_DNA"/>
</dbReference>
<comment type="caution">
    <text evidence="1">The sequence shown here is derived from an EMBL/GenBank/DDBJ whole genome shotgun (WGS) entry which is preliminary data.</text>
</comment>
<protein>
    <submittedName>
        <fullName evidence="1">Uncharacterized protein</fullName>
    </submittedName>
</protein>
<reference evidence="1" key="1">
    <citation type="submission" date="2023-11" db="EMBL/GenBank/DDBJ databases">
        <title>Genome assemblies of two species of porcelain crab, Petrolisthes cinctipes and Petrolisthes manimaculis (Anomura: Porcellanidae).</title>
        <authorList>
            <person name="Angst P."/>
        </authorList>
    </citation>
    <scope>NUCLEOTIDE SEQUENCE</scope>
    <source>
        <strain evidence="1">PB745_02</strain>
        <tissue evidence="1">Gill</tissue>
    </source>
</reference>
<name>A0AAE1TW19_9EUCA</name>
<dbReference type="Proteomes" id="UP001292094">
    <property type="component" value="Unassembled WGS sequence"/>
</dbReference>
<evidence type="ECO:0000313" key="1">
    <source>
        <dbReference type="EMBL" id="KAK4299661.1"/>
    </source>
</evidence>
<gene>
    <name evidence="1" type="ORF">Pmani_028083</name>
</gene>
<sequence length="130" mass="16352">MPKYNQERKGQRRRWGRYMQRENNYDIRERIMERRRYETEKERPLIVEHAMQLHPKHLNNLKYEFVTLTRQYNILMTYEDKSETMVVRGKYHKVMDWIRHARCLLEIYQEELLQAMETERTFNATVHKMK</sequence>
<accession>A0AAE1TW19</accession>
<evidence type="ECO:0000313" key="2">
    <source>
        <dbReference type="Proteomes" id="UP001292094"/>
    </source>
</evidence>
<proteinExistence type="predicted"/>